<reference evidence="2 3" key="1">
    <citation type="journal article" date="2014" name="BMC Genomics">
        <title>Genome sequencing of four Aureobasidium pullulans varieties: biotechnological potential, stress tolerance, and description of new species.</title>
        <authorList>
            <person name="Gostin Ar C."/>
            <person name="Ohm R.A."/>
            <person name="Kogej T."/>
            <person name="Sonjak S."/>
            <person name="Turk M."/>
            <person name="Zajc J."/>
            <person name="Zalar P."/>
            <person name="Grube M."/>
            <person name="Sun H."/>
            <person name="Han J."/>
            <person name="Sharma A."/>
            <person name="Chiniquy J."/>
            <person name="Ngan C.Y."/>
            <person name="Lipzen A."/>
            <person name="Barry K."/>
            <person name="Grigoriev I.V."/>
            <person name="Gunde-Cimerman N."/>
        </authorList>
    </citation>
    <scope>NUCLEOTIDE SEQUENCE [LARGE SCALE GENOMIC DNA]</scope>
    <source>
        <strain evidence="2 3">CBS 110374</strain>
    </source>
</reference>
<evidence type="ECO:0000256" key="1">
    <source>
        <dbReference type="SAM" id="MobiDB-lite"/>
    </source>
</evidence>
<evidence type="ECO:0000313" key="2">
    <source>
        <dbReference type="EMBL" id="KEQ58625.1"/>
    </source>
</evidence>
<keyword evidence="3" id="KW-1185">Reference proteome</keyword>
<name>A0A074VD88_AURM1</name>
<feature type="compositionally biased region" description="Acidic residues" evidence="1">
    <location>
        <begin position="282"/>
        <end position="293"/>
    </location>
</feature>
<organism evidence="2 3">
    <name type="scientific">Aureobasidium melanogenum (strain CBS 110374)</name>
    <name type="common">Aureobasidium pullulans var. melanogenum</name>
    <dbReference type="NCBI Taxonomy" id="1043003"/>
    <lineage>
        <taxon>Eukaryota</taxon>
        <taxon>Fungi</taxon>
        <taxon>Dikarya</taxon>
        <taxon>Ascomycota</taxon>
        <taxon>Pezizomycotina</taxon>
        <taxon>Dothideomycetes</taxon>
        <taxon>Dothideomycetidae</taxon>
        <taxon>Dothideales</taxon>
        <taxon>Saccotheciaceae</taxon>
        <taxon>Aureobasidium</taxon>
    </lineage>
</organism>
<dbReference type="EMBL" id="KL584853">
    <property type="protein sequence ID" value="KEQ58625.1"/>
    <property type="molecule type" value="Genomic_DNA"/>
</dbReference>
<dbReference type="GeneID" id="63916861"/>
<protein>
    <submittedName>
        <fullName evidence="2">Uncharacterized protein</fullName>
    </submittedName>
</protein>
<dbReference type="Proteomes" id="UP000030672">
    <property type="component" value="Unassembled WGS sequence"/>
</dbReference>
<dbReference type="HOGENOM" id="CLU_818834_0_0_1"/>
<gene>
    <name evidence="2" type="ORF">M437DRAFT_58931</name>
</gene>
<feature type="region of interest" description="Disordered" evidence="1">
    <location>
        <begin position="253"/>
        <end position="302"/>
    </location>
</feature>
<evidence type="ECO:0000313" key="3">
    <source>
        <dbReference type="Proteomes" id="UP000030672"/>
    </source>
</evidence>
<accession>A0A074VD88</accession>
<dbReference type="AlphaFoldDB" id="A0A074VD88"/>
<proteinExistence type="predicted"/>
<feature type="compositionally biased region" description="Polar residues" evidence="1">
    <location>
        <begin position="257"/>
        <end position="267"/>
    </location>
</feature>
<dbReference type="RefSeq" id="XP_040875648.1">
    <property type="nucleotide sequence ID" value="XM_041023488.1"/>
</dbReference>
<sequence length="333" mass="39160">MTGTSLFTRPNGTTKRPSKLRISFSPNNHLANIPPHLPKQSNQPFTMKYTYNIYQWCIYTCCPTQIFLDMDSEALERHSTYFRWLLSFYNTPWYYRSPAKRTKDIHLCPLHHWMQPNALRYVLCAINKAKNGKKIFLDLPGNFVMAVEVYQVLLFLQVEECIGPLHGHIRQVIRDRPLEARELEAVWWCLRNLAPRVYEFALSTRYERERQVWLLGPDFEDPEHNNQGMRIVEETESSGEETLVEMDTDKDTETIFDDTNTASNKNGYTAEDEATDRKDESFNEEDEASEQQDEQVTSYITHRRHSLPTPYFKPMYDISTSDFCECADEEPEH</sequence>